<name>A0A426Y4J1_ENSVE</name>
<reference evidence="1 2" key="1">
    <citation type="journal article" date="2014" name="Agronomy (Basel)">
        <title>A Draft Genome Sequence for Ensete ventricosum, the Drought-Tolerant Tree Against Hunger.</title>
        <authorList>
            <person name="Harrison J."/>
            <person name="Moore K.A."/>
            <person name="Paszkiewicz K."/>
            <person name="Jones T."/>
            <person name="Grant M."/>
            <person name="Ambacheew D."/>
            <person name="Muzemil S."/>
            <person name="Studholme D.J."/>
        </authorList>
    </citation>
    <scope>NUCLEOTIDE SEQUENCE [LARGE SCALE GENOMIC DNA]</scope>
</reference>
<feature type="non-terminal residue" evidence="1">
    <location>
        <position position="1"/>
    </location>
</feature>
<accession>A0A426Y4J1</accession>
<organism evidence="1 2">
    <name type="scientific">Ensete ventricosum</name>
    <name type="common">Abyssinian banana</name>
    <name type="synonym">Musa ensete</name>
    <dbReference type="NCBI Taxonomy" id="4639"/>
    <lineage>
        <taxon>Eukaryota</taxon>
        <taxon>Viridiplantae</taxon>
        <taxon>Streptophyta</taxon>
        <taxon>Embryophyta</taxon>
        <taxon>Tracheophyta</taxon>
        <taxon>Spermatophyta</taxon>
        <taxon>Magnoliopsida</taxon>
        <taxon>Liliopsida</taxon>
        <taxon>Zingiberales</taxon>
        <taxon>Musaceae</taxon>
        <taxon>Ensete</taxon>
    </lineage>
</organism>
<protein>
    <submittedName>
        <fullName evidence="1">Uncharacterized protein</fullName>
    </submittedName>
</protein>
<dbReference type="AlphaFoldDB" id="A0A426Y4J1"/>
<dbReference type="EMBL" id="AMZH03015014">
    <property type="protein sequence ID" value="RRT46707.1"/>
    <property type="molecule type" value="Genomic_DNA"/>
</dbReference>
<dbReference type="Proteomes" id="UP000287651">
    <property type="component" value="Unassembled WGS sequence"/>
</dbReference>
<sequence length="72" mass="7908">KTETRRKIIGGSRKAYRDGISPTFARRFVEGIGKLAGNMPGDHQKKTGRLTARMSEAIGLAGQAHLWEQNNA</sequence>
<gene>
    <name evidence="1" type="ORF">B296_00031554</name>
</gene>
<evidence type="ECO:0000313" key="2">
    <source>
        <dbReference type="Proteomes" id="UP000287651"/>
    </source>
</evidence>
<comment type="caution">
    <text evidence="1">The sequence shown here is derived from an EMBL/GenBank/DDBJ whole genome shotgun (WGS) entry which is preliminary data.</text>
</comment>
<evidence type="ECO:0000313" key="1">
    <source>
        <dbReference type="EMBL" id="RRT46707.1"/>
    </source>
</evidence>
<proteinExistence type="predicted"/>